<reference evidence="2 3" key="1">
    <citation type="submission" date="2019-03" db="EMBL/GenBank/DDBJ databases">
        <title>Single cell metagenomics reveals metabolic interactions within the superorganism composed of flagellate Streblomastix strix and complex community of Bacteroidetes bacteria on its surface.</title>
        <authorList>
            <person name="Treitli S.C."/>
            <person name="Kolisko M."/>
            <person name="Husnik F."/>
            <person name="Keeling P."/>
            <person name="Hampl V."/>
        </authorList>
    </citation>
    <scope>NUCLEOTIDE SEQUENCE [LARGE SCALE GENOMIC DNA]</scope>
    <source>
        <strain evidence="2">ST1C</strain>
    </source>
</reference>
<evidence type="ECO:0000256" key="1">
    <source>
        <dbReference type="SAM" id="MobiDB-lite"/>
    </source>
</evidence>
<feature type="compositionally biased region" description="Basic and acidic residues" evidence="1">
    <location>
        <begin position="18"/>
        <end position="34"/>
    </location>
</feature>
<sequence length="123" mass="13562">MEQEKLMNWKGLVANGKVDNKNEDQSKHTIEPKHFTKGNDGLRKNDSGTQLQVTFNEQANPEINIAKISANTPPHKLNGSDGLEGNGCGTQLQAATNESGHQNYQANNNISNENNNENANYNR</sequence>
<feature type="compositionally biased region" description="Polar residues" evidence="1">
    <location>
        <begin position="89"/>
        <end position="101"/>
    </location>
</feature>
<feature type="region of interest" description="Disordered" evidence="1">
    <location>
        <begin position="16"/>
        <end position="47"/>
    </location>
</feature>
<proteinExistence type="predicted"/>
<evidence type="ECO:0000313" key="2">
    <source>
        <dbReference type="EMBL" id="KAA6352991.1"/>
    </source>
</evidence>
<dbReference type="EMBL" id="SNRW01038951">
    <property type="protein sequence ID" value="KAA6352991.1"/>
    <property type="molecule type" value="Genomic_DNA"/>
</dbReference>
<gene>
    <name evidence="2" type="ORF">EZS28_051481</name>
</gene>
<dbReference type="Proteomes" id="UP000324800">
    <property type="component" value="Unassembled WGS sequence"/>
</dbReference>
<feature type="non-terminal residue" evidence="2">
    <location>
        <position position="123"/>
    </location>
</feature>
<dbReference type="AlphaFoldDB" id="A0A5J4T5D5"/>
<protein>
    <submittedName>
        <fullName evidence="2">Uncharacterized protein</fullName>
    </submittedName>
</protein>
<name>A0A5J4T5D5_9EUKA</name>
<feature type="compositionally biased region" description="Low complexity" evidence="1">
    <location>
        <begin position="102"/>
        <end position="123"/>
    </location>
</feature>
<accession>A0A5J4T5D5</accession>
<comment type="caution">
    <text evidence="2">The sequence shown here is derived from an EMBL/GenBank/DDBJ whole genome shotgun (WGS) entry which is preliminary data.</text>
</comment>
<organism evidence="2 3">
    <name type="scientific">Streblomastix strix</name>
    <dbReference type="NCBI Taxonomy" id="222440"/>
    <lineage>
        <taxon>Eukaryota</taxon>
        <taxon>Metamonada</taxon>
        <taxon>Preaxostyla</taxon>
        <taxon>Oxymonadida</taxon>
        <taxon>Streblomastigidae</taxon>
        <taxon>Streblomastix</taxon>
    </lineage>
</organism>
<feature type="region of interest" description="Disordered" evidence="1">
    <location>
        <begin position="70"/>
        <end position="123"/>
    </location>
</feature>
<evidence type="ECO:0000313" key="3">
    <source>
        <dbReference type="Proteomes" id="UP000324800"/>
    </source>
</evidence>